<evidence type="ECO:0000313" key="3">
    <source>
        <dbReference type="Proteomes" id="UP000319712"/>
    </source>
</evidence>
<dbReference type="Pfam" id="PF12802">
    <property type="entry name" value="MarR_2"/>
    <property type="match status" value="1"/>
</dbReference>
<dbReference type="InterPro" id="IPR036390">
    <property type="entry name" value="WH_DNA-bd_sf"/>
</dbReference>
<proteinExistence type="predicted"/>
<dbReference type="InterPro" id="IPR036388">
    <property type="entry name" value="WH-like_DNA-bd_sf"/>
</dbReference>
<dbReference type="CDD" id="cd00090">
    <property type="entry name" value="HTH_ARSR"/>
    <property type="match status" value="1"/>
</dbReference>
<dbReference type="Gene3D" id="1.10.10.10">
    <property type="entry name" value="Winged helix-like DNA-binding domain superfamily/Winged helix DNA-binding domain"/>
    <property type="match status" value="1"/>
</dbReference>
<dbReference type="InterPro" id="IPR011991">
    <property type="entry name" value="ArsR-like_HTH"/>
</dbReference>
<dbReference type="RefSeq" id="WP_142986919.1">
    <property type="nucleotide sequence ID" value="NZ_FXTD01000007.1"/>
</dbReference>
<dbReference type="OrthoDB" id="195563at2157"/>
<protein>
    <submittedName>
        <fullName evidence="2">MarR family protein</fullName>
    </submittedName>
</protein>
<keyword evidence="3" id="KW-1185">Reference proteome</keyword>
<dbReference type="AlphaFoldDB" id="A0A521DLQ0"/>
<organism evidence="2 3">
    <name type="scientific">Halorubrum cibi</name>
    <dbReference type="NCBI Taxonomy" id="413815"/>
    <lineage>
        <taxon>Archaea</taxon>
        <taxon>Methanobacteriati</taxon>
        <taxon>Methanobacteriota</taxon>
        <taxon>Stenosarchaea group</taxon>
        <taxon>Halobacteria</taxon>
        <taxon>Halobacteriales</taxon>
        <taxon>Haloferacaceae</taxon>
        <taxon>Halorubrum</taxon>
    </lineage>
</organism>
<evidence type="ECO:0000259" key="1">
    <source>
        <dbReference type="Pfam" id="PF12802"/>
    </source>
</evidence>
<name>A0A521DLQ0_9EURY</name>
<evidence type="ECO:0000313" key="2">
    <source>
        <dbReference type="EMBL" id="SMO72639.1"/>
    </source>
</evidence>
<accession>A0A521DLQ0</accession>
<gene>
    <name evidence="2" type="ORF">SAMN06264867_107106</name>
</gene>
<reference evidence="2 3" key="1">
    <citation type="submission" date="2017-05" db="EMBL/GenBank/DDBJ databases">
        <authorList>
            <person name="Varghese N."/>
            <person name="Submissions S."/>
        </authorList>
    </citation>
    <scope>NUCLEOTIDE SEQUENCE [LARGE SCALE GENOMIC DNA]</scope>
    <source>
        <strain evidence="2 3">DSM 19504</strain>
    </source>
</reference>
<feature type="domain" description="HTH marR-type" evidence="1">
    <location>
        <begin position="25"/>
        <end position="71"/>
    </location>
</feature>
<dbReference type="EMBL" id="FXTD01000007">
    <property type="protein sequence ID" value="SMO72639.1"/>
    <property type="molecule type" value="Genomic_DNA"/>
</dbReference>
<dbReference type="GO" id="GO:0003700">
    <property type="term" value="F:DNA-binding transcription factor activity"/>
    <property type="evidence" value="ECO:0007669"/>
    <property type="project" value="InterPro"/>
</dbReference>
<sequence length="122" mass="13326">MPVDFETHEPGNPRVDLSEGTNARRLLEFLLTTPTVGYTPAELAEETGVPRGSVGPTMNRLEVAGLVRHKEPYWAATKDDRIAAATAAFIGVETVASSYSDDWYAQNSGWAEELPDLSDEET</sequence>
<dbReference type="Proteomes" id="UP000319712">
    <property type="component" value="Unassembled WGS sequence"/>
</dbReference>
<dbReference type="InterPro" id="IPR000835">
    <property type="entry name" value="HTH_MarR-typ"/>
</dbReference>
<dbReference type="SUPFAM" id="SSF46785">
    <property type="entry name" value="Winged helix' DNA-binding domain"/>
    <property type="match status" value="1"/>
</dbReference>